<dbReference type="AlphaFoldDB" id="A0A645GVU5"/>
<gene>
    <name evidence="1" type="ORF">SDC9_175593</name>
</gene>
<proteinExistence type="predicted"/>
<dbReference type="GO" id="GO:0005829">
    <property type="term" value="C:cytosol"/>
    <property type="evidence" value="ECO:0007669"/>
    <property type="project" value="TreeGrafter"/>
</dbReference>
<sequence length="220" mass="25573">MPIKDLITAMGKTVPPETRDIAQGLPYRDFITVGLLLNKLKIKNQTQMKTVGNIVPDCWIYVQERNVKIGRLQIFNNWSPYMVDDLEHTVWIGLEYFCTEGDDMWNTPAEDFIRFATEELEKIGVIERGDVLDATHIRVKKAYPAYFGTYGQFDRVREFLDGYTNLYCIGRNGQHRYNNMDHSMMTAMEAVRLYREGAADKSPVWNVNTEEEYHEQKAAN</sequence>
<name>A0A645GVU5_9ZZZZ</name>
<dbReference type="GO" id="GO:0050660">
    <property type="term" value="F:flavin adenine dinucleotide binding"/>
    <property type="evidence" value="ECO:0007669"/>
    <property type="project" value="TreeGrafter"/>
</dbReference>
<evidence type="ECO:0008006" key="2">
    <source>
        <dbReference type="Google" id="ProtNLM"/>
    </source>
</evidence>
<dbReference type="Gene3D" id="3.50.50.60">
    <property type="entry name" value="FAD/NAD(P)-binding domain"/>
    <property type="match status" value="1"/>
</dbReference>
<evidence type="ECO:0000313" key="1">
    <source>
        <dbReference type="EMBL" id="MPN28154.1"/>
    </source>
</evidence>
<dbReference type="EMBL" id="VSSQ01078327">
    <property type="protein sequence ID" value="MPN28154.1"/>
    <property type="molecule type" value="Genomic_DNA"/>
</dbReference>
<dbReference type="PANTHER" id="PTHR21197:SF0">
    <property type="entry name" value="UDP-GALACTOPYRANOSE MUTASE"/>
    <property type="match status" value="1"/>
</dbReference>
<dbReference type="InterPro" id="IPR036188">
    <property type="entry name" value="FAD/NAD-bd_sf"/>
</dbReference>
<organism evidence="1">
    <name type="scientific">bioreactor metagenome</name>
    <dbReference type="NCBI Taxonomy" id="1076179"/>
    <lineage>
        <taxon>unclassified sequences</taxon>
        <taxon>metagenomes</taxon>
        <taxon>ecological metagenomes</taxon>
    </lineage>
</organism>
<dbReference type="PANTHER" id="PTHR21197">
    <property type="entry name" value="UDP-GALACTOPYRANOSE MUTASE"/>
    <property type="match status" value="1"/>
</dbReference>
<reference evidence="1" key="1">
    <citation type="submission" date="2019-08" db="EMBL/GenBank/DDBJ databases">
        <authorList>
            <person name="Kucharzyk K."/>
            <person name="Murdoch R.W."/>
            <person name="Higgins S."/>
            <person name="Loffler F."/>
        </authorList>
    </citation>
    <scope>NUCLEOTIDE SEQUENCE</scope>
</reference>
<comment type="caution">
    <text evidence="1">The sequence shown here is derived from an EMBL/GenBank/DDBJ whole genome shotgun (WGS) entry which is preliminary data.</text>
</comment>
<accession>A0A645GVU5</accession>
<dbReference type="GO" id="GO:0008767">
    <property type="term" value="F:UDP-galactopyranose mutase activity"/>
    <property type="evidence" value="ECO:0007669"/>
    <property type="project" value="TreeGrafter"/>
</dbReference>
<protein>
    <recommendedName>
        <fullName evidence="2">Amine oxidase domain-containing protein</fullName>
    </recommendedName>
</protein>